<dbReference type="AlphaFoldDB" id="A0A640KR30"/>
<dbReference type="PANTHER" id="PTHR35615:SF7">
    <property type="entry name" value="PRESENT IN THE OUTER MITOCHONDRIAL MEMBRANE PROTEOME 22"/>
    <property type="match status" value="1"/>
</dbReference>
<dbReference type="InterPro" id="IPR027417">
    <property type="entry name" value="P-loop_NTPase"/>
</dbReference>
<dbReference type="EMBL" id="BLBS01000053">
    <property type="protein sequence ID" value="GET92053.1"/>
    <property type="molecule type" value="Genomic_DNA"/>
</dbReference>
<evidence type="ECO:0000256" key="1">
    <source>
        <dbReference type="SAM" id="MobiDB-lite"/>
    </source>
</evidence>
<feature type="compositionally biased region" description="Polar residues" evidence="1">
    <location>
        <begin position="157"/>
        <end position="179"/>
    </location>
</feature>
<feature type="compositionally biased region" description="Polar residues" evidence="1">
    <location>
        <begin position="48"/>
        <end position="64"/>
    </location>
</feature>
<feature type="compositionally biased region" description="Polar residues" evidence="1">
    <location>
        <begin position="12"/>
        <end position="21"/>
    </location>
</feature>
<feature type="compositionally biased region" description="Basic residues" evidence="1">
    <location>
        <begin position="380"/>
        <end position="394"/>
    </location>
</feature>
<feature type="compositionally biased region" description="Low complexity" evidence="1">
    <location>
        <begin position="28"/>
        <end position="46"/>
    </location>
</feature>
<dbReference type="OrthoDB" id="277789at2759"/>
<name>A0A640KR30_LEITA</name>
<feature type="compositionally biased region" description="Polar residues" evidence="1">
    <location>
        <begin position="400"/>
        <end position="409"/>
    </location>
</feature>
<feature type="compositionally biased region" description="Polar residues" evidence="1">
    <location>
        <begin position="419"/>
        <end position="430"/>
    </location>
</feature>
<comment type="caution">
    <text evidence="2">The sequence shown here is derived from an EMBL/GenBank/DDBJ whole genome shotgun (WGS) entry which is preliminary data.</text>
</comment>
<dbReference type="VEuPathDB" id="TriTrypDB:LtaPh_3332000"/>
<feature type="compositionally biased region" description="Basic and acidic residues" evidence="1">
    <location>
        <begin position="431"/>
        <end position="442"/>
    </location>
</feature>
<feature type="compositionally biased region" description="Low complexity" evidence="1">
    <location>
        <begin position="134"/>
        <end position="146"/>
    </location>
</feature>
<protein>
    <submittedName>
        <fullName evidence="2">Uncharacterized protein</fullName>
    </submittedName>
</protein>
<gene>
    <name evidence="2" type="ORF">LtaPh_3332000</name>
</gene>
<dbReference type="Proteomes" id="UP000419144">
    <property type="component" value="Unassembled WGS sequence"/>
</dbReference>
<dbReference type="Gene3D" id="3.40.850.10">
    <property type="entry name" value="Kinesin motor domain"/>
    <property type="match status" value="1"/>
</dbReference>
<feature type="region of interest" description="Disordered" evidence="1">
    <location>
        <begin position="377"/>
        <end position="463"/>
    </location>
</feature>
<accession>A0A640KR30</accession>
<keyword evidence="3" id="KW-1185">Reference proteome</keyword>
<proteinExistence type="predicted"/>
<evidence type="ECO:0000313" key="2">
    <source>
        <dbReference type="EMBL" id="GET92053.1"/>
    </source>
</evidence>
<feature type="region of interest" description="Disordered" evidence="1">
    <location>
        <begin position="1"/>
        <end position="184"/>
    </location>
</feature>
<dbReference type="InterPro" id="IPR036961">
    <property type="entry name" value="Kinesin_motor_dom_sf"/>
</dbReference>
<evidence type="ECO:0000313" key="3">
    <source>
        <dbReference type="Proteomes" id="UP000419144"/>
    </source>
</evidence>
<dbReference type="SUPFAM" id="SSF52540">
    <property type="entry name" value="P-loop containing nucleoside triphosphate hydrolases"/>
    <property type="match status" value="1"/>
</dbReference>
<feature type="compositionally biased region" description="Low complexity" evidence="1">
    <location>
        <begin position="67"/>
        <end position="83"/>
    </location>
</feature>
<organism evidence="2 3">
    <name type="scientific">Leishmania tarentolae</name>
    <name type="common">Sauroleishmania tarentolae</name>
    <dbReference type="NCBI Taxonomy" id="5689"/>
    <lineage>
        <taxon>Eukaryota</taxon>
        <taxon>Discoba</taxon>
        <taxon>Euglenozoa</taxon>
        <taxon>Kinetoplastea</taxon>
        <taxon>Metakinetoplastina</taxon>
        <taxon>Trypanosomatida</taxon>
        <taxon>Trypanosomatidae</taxon>
        <taxon>Leishmaniinae</taxon>
        <taxon>Leishmania</taxon>
        <taxon>lizard Leishmania</taxon>
    </lineage>
</organism>
<dbReference type="PANTHER" id="PTHR35615">
    <property type="entry name" value="PRESENT IN THE OUTER MITOCHONDRIAL MEMBRANE PROTEOME 22-RELATED"/>
    <property type="match status" value="1"/>
</dbReference>
<feature type="compositionally biased region" description="Pro residues" evidence="1">
    <location>
        <begin position="1"/>
        <end position="10"/>
    </location>
</feature>
<sequence>MSTIVPPPPSGSILQKQSSFSRPKANSAAATTTGAETRGTGGAPAANGGSTAPSVAPQKQTMTLQRPGAAGAPPAAPPQTGAPSAVPLAGPGGAHQRQLSASPSSLPAGNPNQNPAPPGMWGPTGQLDPGATCVSPVPGVSRAAPAPAVPPASSPSTTRQPHQSPNTVRQNGMNGNAYGSTGGGVDSKNGFETMGSCVGSMQGGFGSVVGGFGSMAPGKMADSTYGGMGGGYGSMNENMNGGGSAYGSMGGQEANFYGSMGGQNCMGSMYGMGGPSSSMGGSMMMPMGSMYGMGGPMGSMYGMGGPMGSMYGMGGASTMGIAAQWGSLANMSIGGQPSMTKRSNISSEYRGFGAEAASVDVDELCPNIGTFENAKDLRRSGKRGGNHLYSRGKHEKPVATGNSTVTTLTIRRKADVNVGSGTPGTSNDTATKSEAKEGRGESRAVPSTGAAGNGTAGKPRAKVPSNYNVHSLIFVEKTTETSVVDVKNPSSVVFEKDGKKETFEVDEALSVASSKDDIDSVLLSELRGNWFNGHNSALILCAGKGKAAAAQEVARQFLRKCVERLEMNEKDISVKFDITMTMVSLRYADQCCDLLKPDAPYKKLVMGSSPVYGPCLLDLETKVHKTADECVSSFNDGLKNAKEVKEIVTAFFVLKTIRKTGSEEDVHLSSLCIALCGETVAHKTDIREKAVSSPHRLFRYAVDGACVTVSGLWIASHDVDAREGLEVERKMREVKNQPPRSGNVKRFVDYTYKEIVRQRDKLESATGLEKKTREAQIQRMEAMVKDAKELLESPEKTKPKGYAMGS</sequence>
<reference evidence="2" key="1">
    <citation type="submission" date="2019-11" db="EMBL/GenBank/DDBJ databases">
        <title>Leishmania tarentolae CDS.</title>
        <authorList>
            <person name="Goto Y."/>
            <person name="Yamagishi J."/>
        </authorList>
    </citation>
    <scope>NUCLEOTIDE SEQUENCE [LARGE SCALE GENOMIC DNA]</scope>
    <source>
        <strain evidence="2">Parrot Tar II</strain>
    </source>
</reference>